<evidence type="ECO:0000313" key="3">
    <source>
        <dbReference type="Proteomes" id="UP001341281"/>
    </source>
</evidence>
<name>A0AAQ3PPE2_PASNO</name>
<protein>
    <submittedName>
        <fullName evidence="2">Uncharacterized protein</fullName>
    </submittedName>
</protein>
<dbReference type="EMBL" id="CP144745">
    <property type="protein sequence ID" value="WVZ54265.1"/>
    <property type="molecule type" value="Genomic_DNA"/>
</dbReference>
<dbReference type="AlphaFoldDB" id="A0AAQ3PPE2"/>
<proteinExistence type="predicted"/>
<sequence>MAARRGRTRGGGGEAPSRWRRDGAVGDPSRRRRVRRWPARGSVEGRLVSALNTAAARSAGARPANGRGGAPASFALRRSPAAVTATRGGQPRWRPRGTGPHVLVRRTGSHGATARTATMSSAARSCCRWRGARTLYEQTRRTVLPRDGAHTSFKTFTGPILCSACQPTTFTIIIGSLLSNCSYVLLFNALNLNMHHHHPQPGQR</sequence>
<accession>A0AAQ3PPE2</accession>
<reference evidence="2 3" key="1">
    <citation type="submission" date="2024-02" db="EMBL/GenBank/DDBJ databases">
        <title>High-quality chromosome-scale genome assembly of Pensacola bahiagrass (Paspalum notatum Flugge var. saurae).</title>
        <authorList>
            <person name="Vega J.M."/>
            <person name="Podio M."/>
            <person name="Orjuela J."/>
            <person name="Siena L.A."/>
            <person name="Pessino S.C."/>
            <person name="Combes M.C."/>
            <person name="Mariac C."/>
            <person name="Albertini E."/>
            <person name="Pupilli F."/>
            <person name="Ortiz J.P.A."/>
            <person name="Leblanc O."/>
        </authorList>
    </citation>
    <scope>NUCLEOTIDE SEQUENCE [LARGE SCALE GENOMIC DNA]</scope>
    <source>
        <strain evidence="2">R1</strain>
        <tissue evidence="2">Leaf</tissue>
    </source>
</reference>
<gene>
    <name evidence="2" type="ORF">U9M48_005090</name>
</gene>
<feature type="region of interest" description="Disordered" evidence="1">
    <location>
        <begin position="1"/>
        <end position="38"/>
    </location>
</feature>
<evidence type="ECO:0000313" key="2">
    <source>
        <dbReference type="EMBL" id="WVZ54265.1"/>
    </source>
</evidence>
<evidence type="ECO:0000256" key="1">
    <source>
        <dbReference type="SAM" id="MobiDB-lite"/>
    </source>
</evidence>
<organism evidence="2 3">
    <name type="scientific">Paspalum notatum var. saurae</name>
    <dbReference type="NCBI Taxonomy" id="547442"/>
    <lineage>
        <taxon>Eukaryota</taxon>
        <taxon>Viridiplantae</taxon>
        <taxon>Streptophyta</taxon>
        <taxon>Embryophyta</taxon>
        <taxon>Tracheophyta</taxon>
        <taxon>Spermatophyta</taxon>
        <taxon>Magnoliopsida</taxon>
        <taxon>Liliopsida</taxon>
        <taxon>Poales</taxon>
        <taxon>Poaceae</taxon>
        <taxon>PACMAD clade</taxon>
        <taxon>Panicoideae</taxon>
        <taxon>Andropogonodae</taxon>
        <taxon>Paspaleae</taxon>
        <taxon>Paspalinae</taxon>
        <taxon>Paspalum</taxon>
    </lineage>
</organism>
<feature type="region of interest" description="Disordered" evidence="1">
    <location>
        <begin position="56"/>
        <end position="100"/>
    </location>
</feature>
<feature type="compositionally biased region" description="Low complexity" evidence="1">
    <location>
        <begin position="56"/>
        <end position="73"/>
    </location>
</feature>
<dbReference type="Proteomes" id="UP001341281">
    <property type="component" value="Chromosome 01"/>
</dbReference>
<keyword evidence="3" id="KW-1185">Reference proteome</keyword>